<organism evidence="1 2">
    <name type="scientific">Roseovarius faecimaris</name>
    <dbReference type="NCBI Taxonomy" id="2494550"/>
    <lineage>
        <taxon>Bacteria</taxon>
        <taxon>Pseudomonadati</taxon>
        <taxon>Pseudomonadota</taxon>
        <taxon>Alphaproteobacteria</taxon>
        <taxon>Rhodobacterales</taxon>
        <taxon>Roseobacteraceae</taxon>
        <taxon>Roseovarius</taxon>
    </lineage>
</organism>
<dbReference type="InterPro" id="IPR046722">
    <property type="entry name" value="DUF6614"/>
</dbReference>
<dbReference type="Proteomes" id="UP000428330">
    <property type="component" value="Chromosome"/>
</dbReference>
<dbReference type="KEGG" id="rom:EI983_09640"/>
<sequence>MNLYCVQIDLKQDAKALHFAAALATWLNHLQSEGVIGPWCLMRRKLNLAADCYRDFFLEIEFNDLASLDAAFHATAHTDDHPEGQMRMRVHDMIDRMDFALYRPYPDPAGAERMSFI</sequence>
<dbReference type="AlphaFoldDB" id="A0A6I6IPA4"/>
<dbReference type="OrthoDB" id="7359918at2"/>
<name>A0A6I6IPA4_9RHOB</name>
<evidence type="ECO:0000313" key="1">
    <source>
        <dbReference type="EMBL" id="QGX98525.1"/>
    </source>
</evidence>
<proteinExistence type="predicted"/>
<dbReference type="Pfam" id="PF20319">
    <property type="entry name" value="DUF6614"/>
    <property type="match status" value="1"/>
</dbReference>
<dbReference type="RefSeq" id="WP_157707190.1">
    <property type="nucleotide sequence ID" value="NZ_CP034348.1"/>
</dbReference>
<protein>
    <submittedName>
        <fullName evidence="1">Uncharacterized protein</fullName>
    </submittedName>
</protein>
<keyword evidence="2" id="KW-1185">Reference proteome</keyword>
<evidence type="ECO:0000313" key="2">
    <source>
        <dbReference type="Proteomes" id="UP000428330"/>
    </source>
</evidence>
<accession>A0A6I6IPA4</accession>
<dbReference type="EMBL" id="CP034348">
    <property type="protein sequence ID" value="QGX98525.1"/>
    <property type="molecule type" value="Genomic_DNA"/>
</dbReference>
<gene>
    <name evidence="1" type="ORF">EI983_09640</name>
</gene>
<reference evidence="2" key="1">
    <citation type="submission" date="2018-12" db="EMBL/GenBank/DDBJ databases">
        <title>Complete genome sequence of Roseovarius sp. MME-070.</title>
        <authorList>
            <person name="Nam Y.-D."/>
            <person name="Kang J."/>
            <person name="Chung W.-H."/>
            <person name="Park Y.S."/>
        </authorList>
    </citation>
    <scope>NUCLEOTIDE SEQUENCE [LARGE SCALE GENOMIC DNA]</scope>
    <source>
        <strain evidence="2">MME-070</strain>
    </source>
</reference>